<dbReference type="NCBIfam" id="TIGR00219">
    <property type="entry name" value="mreC"/>
    <property type="match status" value="1"/>
</dbReference>
<keyword evidence="6" id="KW-0812">Transmembrane</keyword>
<reference evidence="8 9" key="1">
    <citation type="submission" date="2012-05" db="EMBL/GenBank/DDBJ databases">
        <title>Finished chromosome of genome of Chamaesiphon sp. PCC 6605.</title>
        <authorList>
            <consortium name="US DOE Joint Genome Institute"/>
            <person name="Gugger M."/>
            <person name="Coursin T."/>
            <person name="Rippka R."/>
            <person name="Tandeau De Marsac N."/>
            <person name="Huntemann M."/>
            <person name="Wei C.-L."/>
            <person name="Han J."/>
            <person name="Detter J.C."/>
            <person name="Han C."/>
            <person name="Tapia R."/>
            <person name="Chen A."/>
            <person name="Kyrpides N."/>
            <person name="Mavromatis K."/>
            <person name="Markowitz V."/>
            <person name="Szeto E."/>
            <person name="Ivanova N."/>
            <person name="Pagani I."/>
            <person name="Pati A."/>
            <person name="Goodwin L."/>
            <person name="Nordberg H.P."/>
            <person name="Cantor M.N."/>
            <person name="Hua S.X."/>
            <person name="Woyke T."/>
            <person name="Kerfeld C.A."/>
        </authorList>
    </citation>
    <scope>NUCLEOTIDE SEQUENCE [LARGE SCALE GENOMIC DNA]</scope>
    <source>
        <strain evidence="9">ATCC 27169 / PCC 6605</strain>
    </source>
</reference>
<name>K9UME7_CHAP6</name>
<dbReference type="eggNOG" id="COG1792">
    <property type="taxonomic scope" value="Bacteria"/>
</dbReference>
<dbReference type="PANTHER" id="PTHR34138:SF1">
    <property type="entry name" value="CELL SHAPE-DETERMINING PROTEIN MREC"/>
    <property type="match status" value="1"/>
</dbReference>
<feature type="transmembrane region" description="Helical" evidence="6">
    <location>
        <begin position="12"/>
        <end position="29"/>
    </location>
</feature>
<dbReference type="InterPro" id="IPR042175">
    <property type="entry name" value="Cell/Rod_MreC_2"/>
</dbReference>
<evidence type="ECO:0000313" key="9">
    <source>
        <dbReference type="Proteomes" id="UP000010366"/>
    </source>
</evidence>
<evidence type="ECO:0000313" key="8">
    <source>
        <dbReference type="EMBL" id="AFY96005.1"/>
    </source>
</evidence>
<dbReference type="AlphaFoldDB" id="K9UME7"/>
<proteinExistence type="inferred from homology"/>
<dbReference type="Gene3D" id="2.40.10.350">
    <property type="entry name" value="Rod shape-determining protein MreC, domain 2"/>
    <property type="match status" value="1"/>
</dbReference>
<dbReference type="GO" id="GO:0005886">
    <property type="term" value="C:plasma membrane"/>
    <property type="evidence" value="ECO:0007669"/>
    <property type="project" value="TreeGrafter"/>
</dbReference>
<dbReference type="InterPro" id="IPR055342">
    <property type="entry name" value="MreC_beta-barrel_core"/>
</dbReference>
<feature type="domain" description="Rod shape-determining protein MreC beta-barrel core" evidence="7">
    <location>
        <begin position="98"/>
        <end position="241"/>
    </location>
</feature>
<evidence type="ECO:0000256" key="3">
    <source>
        <dbReference type="ARBA" id="ARBA00022960"/>
    </source>
</evidence>
<dbReference type="PANTHER" id="PTHR34138">
    <property type="entry name" value="CELL SHAPE-DETERMINING PROTEIN MREC"/>
    <property type="match status" value="1"/>
</dbReference>
<dbReference type="Gene3D" id="2.40.10.340">
    <property type="entry name" value="Rod shape-determining protein MreC, domain 1"/>
    <property type="match status" value="1"/>
</dbReference>
<dbReference type="Proteomes" id="UP000010366">
    <property type="component" value="Chromosome"/>
</dbReference>
<dbReference type="KEGG" id="cmp:Cha6605_5105"/>
<comment type="similarity">
    <text evidence="1">Belongs to the MreC family.</text>
</comment>
<dbReference type="InterPro" id="IPR007221">
    <property type="entry name" value="MreC"/>
</dbReference>
<evidence type="ECO:0000256" key="6">
    <source>
        <dbReference type="SAM" id="Phobius"/>
    </source>
</evidence>
<sequence>MFTLRRWWDKNALKLAGFGTLIVGTYLVLQTQHALVFEAYNALSQPFQPKVRQLDYLKTAQVQQLQNELQELKYQNQQLKKLAGYSATIPTKGVLAPIVMRSADNWWQQLVIGKGSADGIAVDHVVVGTGGAIGRIVSVSPHTSRVLLISDPSNRMGVTVGASRNLGILQGTRTERAVLQFFDKRPQVKKGDVVSTSTVSQLFPAGLAVGRVVETNLNKSPAPEAIVEFTAPLNALEWVMVHPHNPHAIQTAPVVPTPTAAPVSKSATATPAPKPATSLPSPKPATSAPAPKPATAAPAPKPPA</sequence>
<evidence type="ECO:0000259" key="7">
    <source>
        <dbReference type="Pfam" id="PF04085"/>
    </source>
</evidence>
<keyword evidence="6" id="KW-1133">Transmembrane helix</keyword>
<dbReference type="GO" id="GO:0008360">
    <property type="term" value="P:regulation of cell shape"/>
    <property type="evidence" value="ECO:0007669"/>
    <property type="project" value="UniProtKB-KW"/>
</dbReference>
<feature type="region of interest" description="Disordered" evidence="5">
    <location>
        <begin position="250"/>
        <end position="304"/>
    </location>
</feature>
<dbReference type="InterPro" id="IPR042177">
    <property type="entry name" value="Cell/Rod_1"/>
</dbReference>
<dbReference type="HOGENOM" id="CLU_042663_4_0_3"/>
<dbReference type="EMBL" id="CP003600">
    <property type="protein sequence ID" value="AFY96005.1"/>
    <property type="molecule type" value="Genomic_DNA"/>
</dbReference>
<accession>K9UME7</accession>
<dbReference type="Pfam" id="PF04085">
    <property type="entry name" value="MreC"/>
    <property type="match status" value="1"/>
</dbReference>
<keyword evidence="3" id="KW-0133">Cell shape</keyword>
<organism evidence="8 9">
    <name type="scientific">Chamaesiphon minutus (strain ATCC 27169 / PCC 6605)</name>
    <dbReference type="NCBI Taxonomy" id="1173020"/>
    <lineage>
        <taxon>Bacteria</taxon>
        <taxon>Bacillati</taxon>
        <taxon>Cyanobacteriota</taxon>
        <taxon>Cyanophyceae</taxon>
        <taxon>Gomontiellales</taxon>
        <taxon>Chamaesiphonaceae</taxon>
        <taxon>Chamaesiphon</taxon>
    </lineage>
</organism>
<evidence type="ECO:0000256" key="1">
    <source>
        <dbReference type="ARBA" id="ARBA00009369"/>
    </source>
</evidence>
<dbReference type="OrthoDB" id="9792313at2"/>
<dbReference type="STRING" id="1173020.Cha6605_5105"/>
<dbReference type="PATRIC" id="fig|1173020.3.peg.5849"/>
<protein>
    <recommendedName>
        <fullName evidence="2">Cell shape-determining protein MreC</fullName>
    </recommendedName>
    <alternativeName>
        <fullName evidence="4">Cell shape protein MreC</fullName>
    </alternativeName>
</protein>
<keyword evidence="6" id="KW-0472">Membrane</keyword>
<gene>
    <name evidence="8" type="ORF">Cha6605_5105</name>
</gene>
<feature type="compositionally biased region" description="Low complexity" evidence="5">
    <location>
        <begin position="251"/>
        <end position="298"/>
    </location>
</feature>
<dbReference type="RefSeq" id="WP_015162091.1">
    <property type="nucleotide sequence ID" value="NC_019697.1"/>
</dbReference>
<evidence type="ECO:0000256" key="5">
    <source>
        <dbReference type="SAM" id="MobiDB-lite"/>
    </source>
</evidence>
<evidence type="ECO:0000256" key="4">
    <source>
        <dbReference type="ARBA" id="ARBA00032089"/>
    </source>
</evidence>
<evidence type="ECO:0000256" key="2">
    <source>
        <dbReference type="ARBA" id="ARBA00013855"/>
    </source>
</evidence>
<keyword evidence="9" id="KW-1185">Reference proteome</keyword>